<keyword evidence="3" id="KW-1185">Reference proteome</keyword>
<gene>
    <name evidence="2" type="ORF">EJ08DRAFT_732283</name>
</gene>
<reference evidence="2" key="1">
    <citation type="journal article" date="2020" name="Stud. Mycol.">
        <title>101 Dothideomycetes genomes: a test case for predicting lifestyles and emergence of pathogens.</title>
        <authorList>
            <person name="Haridas S."/>
            <person name="Albert R."/>
            <person name="Binder M."/>
            <person name="Bloem J."/>
            <person name="Labutti K."/>
            <person name="Salamov A."/>
            <person name="Andreopoulos B."/>
            <person name="Baker S."/>
            <person name="Barry K."/>
            <person name="Bills G."/>
            <person name="Bluhm B."/>
            <person name="Cannon C."/>
            <person name="Castanera R."/>
            <person name="Culley D."/>
            <person name="Daum C."/>
            <person name="Ezra D."/>
            <person name="Gonzalez J."/>
            <person name="Henrissat B."/>
            <person name="Kuo A."/>
            <person name="Liang C."/>
            <person name="Lipzen A."/>
            <person name="Lutzoni F."/>
            <person name="Magnuson J."/>
            <person name="Mondo S."/>
            <person name="Nolan M."/>
            <person name="Ohm R."/>
            <person name="Pangilinan J."/>
            <person name="Park H.-J."/>
            <person name="Ramirez L."/>
            <person name="Alfaro M."/>
            <person name="Sun H."/>
            <person name="Tritt A."/>
            <person name="Yoshinaga Y."/>
            <person name="Zwiers L.-H."/>
            <person name="Turgeon B."/>
            <person name="Goodwin S."/>
            <person name="Spatafora J."/>
            <person name="Crous P."/>
            <person name="Grigoriev I."/>
        </authorList>
    </citation>
    <scope>NUCLEOTIDE SEQUENCE</scope>
    <source>
        <strain evidence="2">CBS 130266</strain>
    </source>
</reference>
<feature type="signal peptide" evidence="1">
    <location>
        <begin position="1"/>
        <end position="19"/>
    </location>
</feature>
<sequence>MSSKLRVIILLAISHGISHKFTPQTSLGPLNGVPTTVSVSSRVQPRDSTTPTPDPCVSEWISYWQKIMRDKVKSQVESQYDSTRDKKQWNNWTNSERPKSKYNKTTFAITTVSTLTTPLSSLCDGFARAQSVAETTLSYIETVTDEFMLDRIYNEKQRLRQNAPCCQVPQADCTQSWARFVGVFRSDNLEMAKYLGAPSCDDAPVNGTCVSDEIVRAQPFDISAWKNHLFENCTDVLPRLRAWSLATLLTSPHAPNRNDLPFSELVGLPGQELSRKLDGYFSCEVFVDAFVLFHFPLAIPTTRDICTNSGYGDFFSYLPLSASTNPAMSAVVTAASFGMHDLRKGEASI</sequence>
<protein>
    <submittedName>
        <fullName evidence="2">Uncharacterized protein</fullName>
    </submittedName>
</protein>
<accession>A0A9P4NWM5</accession>
<evidence type="ECO:0000313" key="2">
    <source>
        <dbReference type="EMBL" id="KAF2432506.1"/>
    </source>
</evidence>
<evidence type="ECO:0000313" key="3">
    <source>
        <dbReference type="Proteomes" id="UP000800235"/>
    </source>
</evidence>
<proteinExistence type="predicted"/>
<comment type="caution">
    <text evidence="2">The sequence shown here is derived from an EMBL/GenBank/DDBJ whole genome shotgun (WGS) entry which is preliminary data.</text>
</comment>
<keyword evidence="1" id="KW-0732">Signal</keyword>
<dbReference type="EMBL" id="MU007025">
    <property type="protein sequence ID" value="KAF2432506.1"/>
    <property type="molecule type" value="Genomic_DNA"/>
</dbReference>
<feature type="non-terminal residue" evidence="2">
    <location>
        <position position="349"/>
    </location>
</feature>
<evidence type="ECO:0000256" key="1">
    <source>
        <dbReference type="SAM" id="SignalP"/>
    </source>
</evidence>
<dbReference type="Proteomes" id="UP000800235">
    <property type="component" value="Unassembled WGS sequence"/>
</dbReference>
<name>A0A9P4NWM5_9PEZI</name>
<organism evidence="2 3">
    <name type="scientific">Tothia fuscella</name>
    <dbReference type="NCBI Taxonomy" id="1048955"/>
    <lineage>
        <taxon>Eukaryota</taxon>
        <taxon>Fungi</taxon>
        <taxon>Dikarya</taxon>
        <taxon>Ascomycota</taxon>
        <taxon>Pezizomycotina</taxon>
        <taxon>Dothideomycetes</taxon>
        <taxon>Pleosporomycetidae</taxon>
        <taxon>Venturiales</taxon>
        <taxon>Cylindrosympodiaceae</taxon>
        <taxon>Tothia</taxon>
    </lineage>
</organism>
<feature type="chain" id="PRO_5040293343" evidence="1">
    <location>
        <begin position="20"/>
        <end position="349"/>
    </location>
</feature>
<dbReference type="AlphaFoldDB" id="A0A9P4NWM5"/>